<dbReference type="AlphaFoldDB" id="A0A6G1H3A1"/>
<sequence>MSSSAAPHAHRDLKIDTHATANEAVSSFTSLPLHGGVVPTTQDEKVVCTEDPNTSGPASPSSPSLAQHNESTVSAPDVSGTDEAASFACLASPPDKKRRQRAPETTTGFSQADANPPASYTSIRRDLARDSSLVASKQTSRQTPDRSSVSPRQRRSRKRTDSGQNEAATLATGTGLEDITDLLGPPDEPDTDPDGFIEVENNPAQRARETRLGWNGDGKVGLGERARKTWEKLWK</sequence>
<keyword evidence="3" id="KW-1185">Reference proteome</keyword>
<feature type="compositionally biased region" description="Polar residues" evidence="1">
    <location>
        <begin position="65"/>
        <end position="74"/>
    </location>
</feature>
<organism evidence="2 3">
    <name type="scientific">Aulographum hederae CBS 113979</name>
    <dbReference type="NCBI Taxonomy" id="1176131"/>
    <lineage>
        <taxon>Eukaryota</taxon>
        <taxon>Fungi</taxon>
        <taxon>Dikarya</taxon>
        <taxon>Ascomycota</taxon>
        <taxon>Pezizomycotina</taxon>
        <taxon>Dothideomycetes</taxon>
        <taxon>Pleosporomycetidae</taxon>
        <taxon>Aulographales</taxon>
        <taxon>Aulographaceae</taxon>
    </lineage>
</organism>
<proteinExistence type="predicted"/>
<feature type="region of interest" description="Disordered" evidence="1">
    <location>
        <begin position="28"/>
        <end position="221"/>
    </location>
</feature>
<accession>A0A6G1H3A1</accession>
<feature type="compositionally biased region" description="Polar residues" evidence="1">
    <location>
        <begin position="103"/>
        <end position="122"/>
    </location>
</feature>
<feature type="compositionally biased region" description="Acidic residues" evidence="1">
    <location>
        <begin position="187"/>
        <end position="197"/>
    </location>
</feature>
<protein>
    <submittedName>
        <fullName evidence="2">Uncharacterized protein</fullName>
    </submittedName>
</protein>
<evidence type="ECO:0000313" key="2">
    <source>
        <dbReference type="EMBL" id="KAF1987537.1"/>
    </source>
</evidence>
<feature type="compositionally biased region" description="Low complexity" evidence="1">
    <location>
        <begin position="55"/>
        <end position="64"/>
    </location>
</feature>
<dbReference type="EMBL" id="ML977152">
    <property type="protein sequence ID" value="KAF1987537.1"/>
    <property type="molecule type" value="Genomic_DNA"/>
</dbReference>
<name>A0A6G1H3A1_9PEZI</name>
<reference evidence="2" key="1">
    <citation type="journal article" date="2020" name="Stud. Mycol.">
        <title>101 Dothideomycetes genomes: a test case for predicting lifestyles and emergence of pathogens.</title>
        <authorList>
            <person name="Haridas S."/>
            <person name="Albert R."/>
            <person name="Binder M."/>
            <person name="Bloem J."/>
            <person name="Labutti K."/>
            <person name="Salamov A."/>
            <person name="Andreopoulos B."/>
            <person name="Baker S."/>
            <person name="Barry K."/>
            <person name="Bills G."/>
            <person name="Bluhm B."/>
            <person name="Cannon C."/>
            <person name="Castanera R."/>
            <person name="Culley D."/>
            <person name="Daum C."/>
            <person name="Ezra D."/>
            <person name="Gonzalez J."/>
            <person name="Henrissat B."/>
            <person name="Kuo A."/>
            <person name="Liang C."/>
            <person name="Lipzen A."/>
            <person name="Lutzoni F."/>
            <person name="Magnuson J."/>
            <person name="Mondo S."/>
            <person name="Nolan M."/>
            <person name="Ohm R."/>
            <person name="Pangilinan J."/>
            <person name="Park H.-J."/>
            <person name="Ramirez L."/>
            <person name="Alfaro M."/>
            <person name="Sun H."/>
            <person name="Tritt A."/>
            <person name="Yoshinaga Y."/>
            <person name="Zwiers L.-H."/>
            <person name="Turgeon B."/>
            <person name="Goodwin S."/>
            <person name="Spatafora J."/>
            <person name="Crous P."/>
            <person name="Grigoriev I."/>
        </authorList>
    </citation>
    <scope>NUCLEOTIDE SEQUENCE</scope>
    <source>
        <strain evidence="2">CBS 113979</strain>
    </source>
</reference>
<dbReference type="Proteomes" id="UP000800041">
    <property type="component" value="Unassembled WGS sequence"/>
</dbReference>
<gene>
    <name evidence="2" type="ORF">K402DRAFT_453612</name>
</gene>
<feature type="compositionally biased region" description="Polar residues" evidence="1">
    <location>
        <begin position="133"/>
        <end position="142"/>
    </location>
</feature>
<evidence type="ECO:0000256" key="1">
    <source>
        <dbReference type="SAM" id="MobiDB-lite"/>
    </source>
</evidence>
<evidence type="ECO:0000313" key="3">
    <source>
        <dbReference type="Proteomes" id="UP000800041"/>
    </source>
</evidence>